<protein>
    <submittedName>
        <fullName evidence="15">Calcitonin receptor</fullName>
    </submittedName>
</protein>
<keyword evidence="4 11" id="KW-0812">Transmembrane</keyword>
<feature type="domain" description="G-protein coupled receptors family 2 profile 1" evidence="12">
    <location>
        <begin position="18"/>
        <end position="104"/>
    </location>
</feature>
<evidence type="ECO:0000313" key="14">
    <source>
        <dbReference type="Proteomes" id="UP000515158"/>
    </source>
</evidence>
<organism evidence="15">
    <name type="scientific">Thrips palmi</name>
    <name type="common">Melon thrips</name>
    <dbReference type="NCBI Taxonomy" id="161013"/>
    <lineage>
        <taxon>Eukaryota</taxon>
        <taxon>Metazoa</taxon>
        <taxon>Ecdysozoa</taxon>
        <taxon>Arthropoda</taxon>
        <taxon>Hexapoda</taxon>
        <taxon>Insecta</taxon>
        <taxon>Pterygota</taxon>
        <taxon>Neoptera</taxon>
        <taxon>Paraneoptera</taxon>
        <taxon>Thysanoptera</taxon>
        <taxon>Terebrantia</taxon>
        <taxon>Thripoidea</taxon>
        <taxon>Thripidae</taxon>
        <taxon>Thrips</taxon>
    </lineage>
</organism>
<dbReference type="SMART" id="SM00008">
    <property type="entry name" value="HormR"/>
    <property type="match status" value="1"/>
</dbReference>
<name>A0A6P8YZM1_THRPL</name>
<dbReference type="GO" id="GO:0007188">
    <property type="term" value="P:adenylate cyclase-modulating G protein-coupled receptor signaling pathway"/>
    <property type="evidence" value="ECO:0007669"/>
    <property type="project" value="TreeGrafter"/>
</dbReference>
<dbReference type="CDD" id="cd15260">
    <property type="entry name" value="7tmB1_NPR_B4_insect-like"/>
    <property type="match status" value="1"/>
</dbReference>
<dbReference type="InterPro" id="IPR050332">
    <property type="entry name" value="GPCR_2"/>
</dbReference>
<evidence type="ECO:0000256" key="5">
    <source>
        <dbReference type="ARBA" id="ARBA00022989"/>
    </source>
</evidence>
<dbReference type="InterPro" id="IPR017981">
    <property type="entry name" value="GPCR_2-like_7TM"/>
</dbReference>
<keyword evidence="6" id="KW-0297">G-protein coupled receptor</keyword>
<dbReference type="AlphaFoldDB" id="A0A6P8YZM1"/>
<feature type="transmembrane region" description="Helical" evidence="11">
    <location>
        <begin position="350"/>
        <end position="369"/>
    </location>
</feature>
<dbReference type="PRINTS" id="PR00249">
    <property type="entry name" value="GPCRSECRETIN"/>
</dbReference>
<dbReference type="Gene3D" id="1.20.1070.10">
    <property type="entry name" value="Rhodopsin 7-helix transmembrane proteins"/>
    <property type="match status" value="1"/>
</dbReference>
<evidence type="ECO:0000259" key="13">
    <source>
        <dbReference type="PROSITE" id="PS50261"/>
    </source>
</evidence>
<evidence type="ECO:0000256" key="6">
    <source>
        <dbReference type="ARBA" id="ARBA00023040"/>
    </source>
</evidence>
<feature type="transmembrane region" description="Helical" evidence="11">
    <location>
        <begin position="149"/>
        <end position="170"/>
    </location>
</feature>
<evidence type="ECO:0000256" key="8">
    <source>
        <dbReference type="ARBA" id="ARBA00023170"/>
    </source>
</evidence>
<dbReference type="FunCoup" id="A0A6P8YZM1">
    <property type="interactions" value="291"/>
</dbReference>
<keyword evidence="7 11" id="KW-0472">Membrane</keyword>
<feature type="transmembrane region" description="Helical" evidence="11">
    <location>
        <begin position="310"/>
        <end position="330"/>
    </location>
</feature>
<dbReference type="GO" id="GO:0008528">
    <property type="term" value="F:G protein-coupled peptide receptor activity"/>
    <property type="evidence" value="ECO:0007669"/>
    <property type="project" value="TreeGrafter"/>
</dbReference>
<dbReference type="KEGG" id="tpal:117646143"/>
<dbReference type="PROSITE" id="PS50227">
    <property type="entry name" value="G_PROTEIN_RECEP_F2_3"/>
    <property type="match status" value="1"/>
</dbReference>
<keyword evidence="8 15" id="KW-0675">Receptor</keyword>
<evidence type="ECO:0000256" key="1">
    <source>
        <dbReference type="ARBA" id="ARBA00004651"/>
    </source>
</evidence>
<proteinExistence type="inferred from homology"/>
<dbReference type="Pfam" id="PF02793">
    <property type="entry name" value="HRM"/>
    <property type="match status" value="1"/>
</dbReference>
<feature type="transmembrane region" description="Helical" evidence="11">
    <location>
        <begin position="226"/>
        <end position="245"/>
    </location>
</feature>
<dbReference type="GeneID" id="117646143"/>
<dbReference type="RefSeq" id="XP_034242766.1">
    <property type="nucleotide sequence ID" value="XM_034386875.1"/>
</dbReference>
<keyword evidence="10" id="KW-0807">Transducer</keyword>
<feature type="transmembrane region" description="Helical" evidence="11">
    <location>
        <begin position="265"/>
        <end position="290"/>
    </location>
</feature>
<dbReference type="GO" id="GO:0007166">
    <property type="term" value="P:cell surface receptor signaling pathway"/>
    <property type="evidence" value="ECO:0007669"/>
    <property type="project" value="InterPro"/>
</dbReference>
<feature type="domain" description="G-protein coupled receptors family 2 profile 2" evidence="13">
    <location>
        <begin position="112"/>
        <end position="368"/>
    </location>
</feature>
<evidence type="ECO:0000256" key="7">
    <source>
        <dbReference type="ARBA" id="ARBA00023136"/>
    </source>
</evidence>
<evidence type="ECO:0000256" key="10">
    <source>
        <dbReference type="ARBA" id="ARBA00023224"/>
    </source>
</evidence>
<dbReference type="PROSITE" id="PS50261">
    <property type="entry name" value="G_PROTEIN_RECEP_F2_4"/>
    <property type="match status" value="1"/>
</dbReference>
<feature type="transmembrane region" description="Helical" evidence="11">
    <location>
        <begin position="118"/>
        <end position="137"/>
    </location>
</feature>
<keyword evidence="3" id="KW-1003">Cell membrane</keyword>
<dbReference type="Pfam" id="PF00002">
    <property type="entry name" value="7tm_2"/>
    <property type="match status" value="1"/>
</dbReference>
<sequence length="398" mass="45683">MREQHRQIYNITEGIRRNCEANISDAAQARSGDSRPMCPGVFDSWVCWPDTEANTSAVMPCPYFIIGFDPKLNAHRDCLSNGSWFRHPETGNEWSNYTTCINYDDLAFRNSIILINELGYSISLFALLLSLGILFYFKALRCTRITLHMNLFGSFAINCTGWLLFYGIVVPNSNSILNHNPEWCQLLHVVTHYFLLSNYCWMLAEGLYLHTVLVNAFGAEERLVKWLYLLGWAVPLPIIVVYGVMRGLDPDARQRCWMDDTMYNFIMAVPVCFSLVLNFVFLLNIVRVLWSKLRAGPMVGSHSERPSRTLLQAVRATLLLLPLLGLQYLVTPFRPDTGSMWERFHEVVSAFFTSFQGFAVATLFCFCNGEVLAQMRRRMDFVFQRRRANSYTATTVSL</sequence>
<dbReference type="InterPro" id="IPR000832">
    <property type="entry name" value="GPCR_2_secretin-like"/>
</dbReference>
<evidence type="ECO:0000313" key="15">
    <source>
        <dbReference type="RefSeq" id="XP_034242766.1"/>
    </source>
</evidence>
<dbReference type="Gene3D" id="4.10.1240.10">
    <property type="entry name" value="GPCR, family 2, extracellular hormone receptor domain"/>
    <property type="match status" value="1"/>
</dbReference>
<comment type="subcellular location">
    <subcellularLocation>
        <location evidence="1">Cell membrane</location>
        <topology evidence="1">Multi-pass membrane protein</topology>
    </subcellularLocation>
</comment>
<dbReference type="PANTHER" id="PTHR45620">
    <property type="entry name" value="PDF RECEPTOR-LIKE PROTEIN-RELATED"/>
    <property type="match status" value="1"/>
</dbReference>
<keyword evidence="14" id="KW-1185">Reference proteome</keyword>
<dbReference type="SUPFAM" id="SSF81321">
    <property type="entry name" value="Family A G protein-coupled receptor-like"/>
    <property type="match status" value="1"/>
</dbReference>
<keyword evidence="5 11" id="KW-1133">Transmembrane helix</keyword>
<accession>A0A6P8YZM1</accession>
<dbReference type="OrthoDB" id="16753at2759"/>
<comment type="similarity">
    <text evidence="2">Belongs to the G-protein coupled receptor 2 family.</text>
</comment>
<evidence type="ECO:0000259" key="12">
    <source>
        <dbReference type="PROSITE" id="PS50227"/>
    </source>
</evidence>
<evidence type="ECO:0000256" key="9">
    <source>
        <dbReference type="ARBA" id="ARBA00023180"/>
    </source>
</evidence>
<evidence type="ECO:0000256" key="11">
    <source>
        <dbReference type="SAM" id="Phobius"/>
    </source>
</evidence>
<reference evidence="15" key="1">
    <citation type="submission" date="2025-08" db="UniProtKB">
        <authorList>
            <consortium name="RefSeq"/>
        </authorList>
    </citation>
    <scope>IDENTIFICATION</scope>
    <source>
        <tissue evidence="15">Total insect</tissue>
    </source>
</reference>
<gene>
    <name evidence="15" type="primary">LOC117646143</name>
</gene>
<dbReference type="Proteomes" id="UP000515158">
    <property type="component" value="Unplaced"/>
</dbReference>
<dbReference type="InterPro" id="IPR017983">
    <property type="entry name" value="GPCR_2_secretin-like_CS"/>
</dbReference>
<dbReference type="PANTHER" id="PTHR45620:SF32">
    <property type="entry name" value="DIURETIC HORMONE 31 RECEPTOR, ISOFORM C"/>
    <property type="match status" value="1"/>
</dbReference>
<dbReference type="SUPFAM" id="SSF111418">
    <property type="entry name" value="Hormone receptor domain"/>
    <property type="match status" value="1"/>
</dbReference>
<feature type="transmembrane region" description="Helical" evidence="11">
    <location>
        <begin position="190"/>
        <end position="214"/>
    </location>
</feature>
<dbReference type="GO" id="GO:0005886">
    <property type="term" value="C:plasma membrane"/>
    <property type="evidence" value="ECO:0007669"/>
    <property type="project" value="UniProtKB-SubCell"/>
</dbReference>
<dbReference type="InterPro" id="IPR001879">
    <property type="entry name" value="GPCR_2_extracellular_dom"/>
</dbReference>
<evidence type="ECO:0000256" key="4">
    <source>
        <dbReference type="ARBA" id="ARBA00022692"/>
    </source>
</evidence>
<dbReference type="PROSITE" id="PS00649">
    <property type="entry name" value="G_PROTEIN_RECEP_F2_1"/>
    <property type="match status" value="1"/>
</dbReference>
<keyword evidence="9" id="KW-0325">Glycoprotein</keyword>
<dbReference type="PROSITE" id="PS00650">
    <property type="entry name" value="G_PROTEIN_RECEP_F2_2"/>
    <property type="match status" value="1"/>
</dbReference>
<dbReference type="CTD" id="36475"/>
<dbReference type="InterPro" id="IPR036445">
    <property type="entry name" value="GPCR_2_extracell_dom_sf"/>
</dbReference>
<evidence type="ECO:0000256" key="3">
    <source>
        <dbReference type="ARBA" id="ARBA00022475"/>
    </source>
</evidence>
<evidence type="ECO:0000256" key="2">
    <source>
        <dbReference type="ARBA" id="ARBA00005314"/>
    </source>
</evidence>
<dbReference type="InParanoid" id="A0A6P8YZM1"/>